<keyword evidence="3" id="KW-1185">Reference proteome</keyword>
<gene>
    <name evidence="2" type="ORF">GCM10025865_19300</name>
</gene>
<evidence type="ECO:0000256" key="1">
    <source>
        <dbReference type="SAM" id="MobiDB-lite"/>
    </source>
</evidence>
<feature type="compositionally biased region" description="Low complexity" evidence="1">
    <location>
        <begin position="15"/>
        <end position="32"/>
    </location>
</feature>
<evidence type="ECO:0000313" key="3">
    <source>
        <dbReference type="Proteomes" id="UP001321475"/>
    </source>
</evidence>
<sequence length="225" mass="22614">MRTRATTHVPNASSPGRTPRPGACGPPRGRTPMSERGTRRRGVALTALAGVTLALTACGAPSSDAQADAATGDGTRTFQVPGSELPLTVTAPAGWDATTQDGVYFLRSDERYGDAGVRPSVVVTADDAPQGSVDDAAAAIEDYASGALTGWVTQDAGPTTFAGLDAAEVIGSHETEGVPLTQESTVVDTSSDGAAHQAVVTVTYGQGDTAGAESARAVAETLTVG</sequence>
<proteinExistence type="predicted"/>
<dbReference type="InterPro" id="IPR006311">
    <property type="entry name" value="TAT_signal"/>
</dbReference>
<dbReference type="Gene3D" id="3.40.1000.10">
    <property type="entry name" value="Mog1/PsbP, alpha/beta/alpha sandwich"/>
    <property type="match status" value="1"/>
</dbReference>
<organism evidence="2 3">
    <name type="scientific">Paraoerskovia sediminicola</name>
    <dbReference type="NCBI Taxonomy" id="1138587"/>
    <lineage>
        <taxon>Bacteria</taxon>
        <taxon>Bacillati</taxon>
        <taxon>Actinomycetota</taxon>
        <taxon>Actinomycetes</taxon>
        <taxon>Micrococcales</taxon>
        <taxon>Cellulomonadaceae</taxon>
        <taxon>Paraoerskovia</taxon>
    </lineage>
</organism>
<name>A0ABN6XGA1_9CELL</name>
<feature type="region of interest" description="Disordered" evidence="1">
    <location>
        <begin position="1"/>
        <end position="39"/>
    </location>
</feature>
<dbReference type="Proteomes" id="UP001321475">
    <property type="component" value="Chromosome"/>
</dbReference>
<accession>A0ABN6XGA1</accession>
<reference evidence="3" key="1">
    <citation type="journal article" date="2019" name="Int. J. Syst. Evol. Microbiol.">
        <title>The Global Catalogue of Microorganisms (GCM) 10K type strain sequencing project: providing services to taxonomists for standard genome sequencing and annotation.</title>
        <authorList>
            <consortium name="The Broad Institute Genomics Platform"/>
            <consortium name="The Broad Institute Genome Sequencing Center for Infectious Disease"/>
            <person name="Wu L."/>
            <person name="Ma J."/>
        </authorList>
    </citation>
    <scope>NUCLEOTIDE SEQUENCE [LARGE SCALE GENOMIC DNA]</scope>
    <source>
        <strain evidence="3">NBRC 108565</strain>
    </source>
</reference>
<evidence type="ECO:0000313" key="2">
    <source>
        <dbReference type="EMBL" id="BDZ42631.1"/>
    </source>
</evidence>
<protein>
    <submittedName>
        <fullName evidence="2">Uncharacterized protein</fullName>
    </submittedName>
</protein>
<dbReference type="EMBL" id="AP027729">
    <property type="protein sequence ID" value="BDZ42631.1"/>
    <property type="molecule type" value="Genomic_DNA"/>
</dbReference>
<dbReference type="PROSITE" id="PS51318">
    <property type="entry name" value="TAT"/>
    <property type="match status" value="1"/>
</dbReference>
<feature type="compositionally biased region" description="Polar residues" evidence="1">
    <location>
        <begin position="1"/>
        <end position="14"/>
    </location>
</feature>